<dbReference type="KEGG" id="bcai:K788_0000418"/>
<dbReference type="GeneID" id="69972246"/>
<organism evidence="1 2">
    <name type="scientific">Paraburkholderia caribensis MBA4</name>
    <dbReference type="NCBI Taxonomy" id="1323664"/>
    <lineage>
        <taxon>Bacteria</taxon>
        <taxon>Pseudomonadati</taxon>
        <taxon>Pseudomonadota</taxon>
        <taxon>Betaproteobacteria</taxon>
        <taxon>Burkholderiales</taxon>
        <taxon>Burkholderiaceae</taxon>
        <taxon>Paraburkholderia</taxon>
    </lineage>
</organism>
<reference evidence="1 2" key="1">
    <citation type="journal article" date="2014" name="Genome Announc.">
        <title>Draft Genome Sequence of the Haloacid-Degrading Burkholderia caribensis Strain MBA4.</title>
        <authorList>
            <person name="Pan Y."/>
            <person name="Kong K.F."/>
            <person name="Tsang J.S."/>
        </authorList>
    </citation>
    <scope>NUCLEOTIDE SEQUENCE [LARGE SCALE GENOMIC DNA]</scope>
    <source>
        <strain evidence="1 2">MBA4</strain>
    </source>
</reference>
<gene>
    <name evidence="1" type="ORF">K788_0000418</name>
</gene>
<dbReference type="AlphaFoldDB" id="A0A0P0RIE6"/>
<accession>A0A0P0RIE6</accession>
<proteinExistence type="predicted"/>
<sequence length="413" mass="44765">MNLNDQPLTRQVFSDGITMTKLPTLQVARGEFDIEQVIERSSTLDLTVVLGDLNGFDIGALDRIRGDVVWVPATETTRSRECPHTLVRAERSVGCLSVVGAPLVAPLSPKHQDMSDLRERDSLRIAFERDAAYLQDVSNRRPADDQMTLVVSAGDSAPLSAGDSPDMESIFREMGVRLKGQLTPASHAGAGRIRDAISRYASVHIDNSGVFLPQMRLLPFATGQRTLRGARMDLVESPSENVDEFTIGDMPYTTVKTMQGRESGGAVTRPHIAEWMKAVELADRMLSSQQLKSLIEALPLSALGSADSIVIGICVEGVTAERAAEIGSALNETFQRSPSVCRVFFYVDDVRSVADVASVIRGLDRTSLDLIRSVVSRGYRPIDELSAHGALPTVNDGDPCDQLLDIGCATVEA</sequence>
<dbReference type="EMBL" id="CP012747">
    <property type="protein sequence ID" value="ALL68542.1"/>
    <property type="molecule type" value="Genomic_DNA"/>
</dbReference>
<evidence type="ECO:0000313" key="1">
    <source>
        <dbReference type="EMBL" id="ALL68542.1"/>
    </source>
</evidence>
<evidence type="ECO:0000313" key="2">
    <source>
        <dbReference type="Proteomes" id="UP000019146"/>
    </source>
</evidence>
<dbReference type="Proteomes" id="UP000019146">
    <property type="component" value="Chromosome 2"/>
</dbReference>
<protein>
    <submittedName>
        <fullName evidence="1">Uncharacterized protein</fullName>
    </submittedName>
</protein>
<name>A0A0P0RIE6_9BURK</name>
<dbReference type="RefSeq" id="WP_035998022.1">
    <property type="nucleotide sequence ID" value="NZ_CP012747.1"/>
</dbReference>